<evidence type="ECO:0000256" key="3">
    <source>
        <dbReference type="ARBA" id="ARBA00022833"/>
    </source>
</evidence>
<evidence type="ECO:0000313" key="10">
    <source>
        <dbReference type="Proteomes" id="UP000800040"/>
    </source>
</evidence>
<feature type="region of interest" description="Disordered" evidence="7">
    <location>
        <begin position="28"/>
        <end position="301"/>
    </location>
</feature>
<dbReference type="PANTHER" id="PTHR47172">
    <property type="entry name" value="OS01G0976800 PROTEIN"/>
    <property type="match status" value="1"/>
</dbReference>
<name>A0A6A5KIU7_9PLEO</name>
<feature type="compositionally biased region" description="Low complexity" evidence="7">
    <location>
        <begin position="269"/>
        <end position="287"/>
    </location>
</feature>
<dbReference type="EMBL" id="ML975285">
    <property type="protein sequence ID" value="KAF1835541.1"/>
    <property type="molecule type" value="Genomic_DNA"/>
</dbReference>
<dbReference type="PROSITE" id="PS00344">
    <property type="entry name" value="GATA_ZN_FINGER_1"/>
    <property type="match status" value="1"/>
</dbReference>
<evidence type="ECO:0000256" key="2">
    <source>
        <dbReference type="ARBA" id="ARBA00022771"/>
    </source>
</evidence>
<gene>
    <name evidence="9" type="ORF">BDW02DRAFT_281273</name>
</gene>
<reference evidence="9" key="1">
    <citation type="submission" date="2020-01" db="EMBL/GenBank/DDBJ databases">
        <authorList>
            <consortium name="DOE Joint Genome Institute"/>
            <person name="Haridas S."/>
            <person name="Albert R."/>
            <person name="Binder M."/>
            <person name="Bloem J."/>
            <person name="Labutti K."/>
            <person name="Salamov A."/>
            <person name="Andreopoulos B."/>
            <person name="Baker S.E."/>
            <person name="Barry K."/>
            <person name="Bills G."/>
            <person name="Bluhm B.H."/>
            <person name="Cannon C."/>
            <person name="Castanera R."/>
            <person name="Culley D.E."/>
            <person name="Daum C."/>
            <person name="Ezra D."/>
            <person name="Gonzalez J.B."/>
            <person name="Henrissat B."/>
            <person name="Kuo A."/>
            <person name="Liang C."/>
            <person name="Lipzen A."/>
            <person name="Lutzoni F."/>
            <person name="Magnuson J."/>
            <person name="Mondo S."/>
            <person name="Nolan M."/>
            <person name="Ohm R."/>
            <person name="Pangilinan J."/>
            <person name="Park H.-J."/>
            <person name="Ramirez L."/>
            <person name="Alfaro M."/>
            <person name="Sun H."/>
            <person name="Tritt A."/>
            <person name="Yoshinaga Y."/>
            <person name="Zwiers L.-H."/>
            <person name="Turgeon B.G."/>
            <person name="Goodwin S.B."/>
            <person name="Spatafora J.W."/>
            <person name="Crous P.W."/>
            <person name="Grigoriev I.V."/>
        </authorList>
    </citation>
    <scope>NUCLEOTIDE SEQUENCE</scope>
    <source>
        <strain evidence="9">P77</strain>
    </source>
</reference>
<dbReference type="OrthoDB" id="2162994at2759"/>
<feature type="region of interest" description="Disordered" evidence="7">
    <location>
        <begin position="495"/>
        <end position="518"/>
    </location>
</feature>
<proteinExistence type="predicted"/>
<dbReference type="AlphaFoldDB" id="A0A6A5KIU7"/>
<accession>A0A6A5KIU7</accession>
<dbReference type="GO" id="GO:0043565">
    <property type="term" value="F:sequence-specific DNA binding"/>
    <property type="evidence" value="ECO:0007669"/>
    <property type="project" value="InterPro"/>
</dbReference>
<dbReference type="PROSITE" id="PS50114">
    <property type="entry name" value="GATA_ZN_FINGER_2"/>
    <property type="match status" value="1"/>
</dbReference>
<feature type="compositionally biased region" description="Pro residues" evidence="7">
    <location>
        <begin position="191"/>
        <end position="203"/>
    </location>
</feature>
<evidence type="ECO:0000256" key="6">
    <source>
        <dbReference type="PROSITE-ProRule" id="PRU00094"/>
    </source>
</evidence>
<evidence type="ECO:0000256" key="5">
    <source>
        <dbReference type="ARBA" id="ARBA00023163"/>
    </source>
</evidence>
<dbReference type="InterPro" id="IPR000679">
    <property type="entry name" value="Znf_GATA"/>
</dbReference>
<dbReference type="GO" id="GO:0006355">
    <property type="term" value="P:regulation of DNA-templated transcription"/>
    <property type="evidence" value="ECO:0007669"/>
    <property type="project" value="InterPro"/>
</dbReference>
<keyword evidence="10" id="KW-1185">Reference proteome</keyword>
<keyword evidence="2 6" id="KW-0863">Zinc-finger</keyword>
<evidence type="ECO:0000256" key="7">
    <source>
        <dbReference type="SAM" id="MobiDB-lite"/>
    </source>
</evidence>
<dbReference type="Proteomes" id="UP000800040">
    <property type="component" value="Unassembled WGS sequence"/>
</dbReference>
<keyword evidence="1" id="KW-0479">Metal-binding</keyword>
<feature type="region of interest" description="Disordered" evidence="7">
    <location>
        <begin position="1"/>
        <end position="20"/>
    </location>
</feature>
<organism evidence="9 10">
    <name type="scientific">Decorospora gaudefroyi</name>
    <dbReference type="NCBI Taxonomy" id="184978"/>
    <lineage>
        <taxon>Eukaryota</taxon>
        <taxon>Fungi</taxon>
        <taxon>Dikarya</taxon>
        <taxon>Ascomycota</taxon>
        <taxon>Pezizomycotina</taxon>
        <taxon>Dothideomycetes</taxon>
        <taxon>Pleosporomycetidae</taxon>
        <taxon>Pleosporales</taxon>
        <taxon>Pleosporineae</taxon>
        <taxon>Pleosporaceae</taxon>
        <taxon>Decorospora</taxon>
    </lineage>
</organism>
<keyword evidence="4" id="KW-0805">Transcription regulation</keyword>
<feature type="domain" description="GATA-type" evidence="8">
    <location>
        <begin position="458"/>
        <end position="488"/>
    </location>
</feature>
<sequence>METLDAGSRQSVGLPSINHLEADRVKREEVEYQRKHASAAMPSPLHPYAGASHLHSNHQSSVASAVPGSLGGLLSPPESRRTSGDEKESQRPTARQSLPSIHEALGSEQTLPFPATVPPPSSVTSAPQHHLPPSATTSPAEQRTRNFPSDLQHPSHVPSHPFSHPRSPYLNNTAPQAGPPPPPQTQTDSLPRPPFSEPRPPYSTPQHNPRLPTLHPLKTTQSPPPSAARPNIPYPSYPPPSSTYENSAPQSAGPMNPHYPYAQYPPSFPLSAASASAPNSAYPPTASTYSAPPRYPPQSWQDNSEMARLEEKKINRSSLAPYGESVKRHLESFDIEASLNEMADGSGRIAEFSRVYRQRAHENQRIGMTPQSMPRLEEVDDMLKQSERIQMSIQRMREVVFNHHQASVVEPPQDSRYLPMNGYDDNSSNYGDDSKGMGGFAGGDSKTRKRGRAAPPGRCHSCNRAETPEWRRGPDGARTLCNACGLHYAKLTRKMGGKQAMTSSNLRPKSIDHGSPMM</sequence>
<feature type="region of interest" description="Disordered" evidence="7">
    <location>
        <begin position="427"/>
        <end position="458"/>
    </location>
</feature>
<dbReference type="SUPFAM" id="SSF57716">
    <property type="entry name" value="Glucocorticoid receptor-like (DNA-binding domain)"/>
    <property type="match status" value="1"/>
</dbReference>
<feature type="compositionally biased region" description="Polar residues" evidence="7">
    <location>
        <begin position="134"/>
        <end position="149"/>
    </location>
</feature>
<feature type="compositionally biased region" description="Pro residues" evidence="7">
    <location>
        <begin position="222"/>
        <end position="241"/>
    </location>
</feature>
<keyword evidence="5" id="KW-0804">Transcription</keyword>
<feature type="compositionally biased region" description="Low complexity" evidence="7">
    <location>
        <begin position="154"/>
        <end position="176"/>
    </location>
</feature>
<dbReference type="CDD" id="cd00202">
    <property type="entry name" value="ZnF_GATA"/>
    <property type="match status" value="1"/>
</dbReference>
<dbReference type="InterPro" id="IPR013088">
    <property type="entry name" value="Znf_NHR/GATA"/>
</dbReference>
<evidence type="ECO:0000259" key="8">
    <source>
        <dbReference type="PROSITE" id="PS50114"/>
    </source>
</evidence>
<protein>
    <recommendedName>
        <fullName evidence="8">GATA-type domain-containing protein</fullName>
    </recommendedName>
</protein>
<dbReference type="SMART" id="SM00401">
    <property type="entry name" value="ZnF_GATA"/>
    <property type="match status" value="1"/>
</dbReference>
<dbReference type="Gene3D" id="3.30.50.10">
    <property type="entry name" value="Erythroid Transcription Factor GATA-1, subunit A"/>
    <property type="match status" value="1"/>
</dbReference>
<evidence type="ECO:0000256" key="1">
    <source>
        <dbReference type="ARBA" id="ARBA00022723"/>
    </source>
</evidence>
<keyword evidence="3" id="KW-0862">Zinc</keyword>
<feature type="compositionally biased region" description="Basic and acidic residues" evidence="7">
    <location>
        <begin position="78"/>
        <end position="90"/>
    </location>
</feature>
<dbReference type="PANTHER" id="PTHR47172:SF24">
    <property type="entry name" value="GATA ZINC FINGER DOMAIN-CONTAINING PROTEIN 14-RELATED"/>
    <property type="match status" value="1"/>
</dbReference>
<dbReference type="GO" id="GO:0008270">
    <property type="term" value="F:zinc ion binding"/>
    <property type="evidence" value="ECO:0007669"/>
    <property type="project" value="UniProtKB-KW"/>
</dbReference>
<evidence type="ECO:0000313" key="9">
    <source>
        <dbReference type="EMBL" id="KAF1835541.1"/>
    </source>
</evidence>
<dbReference type="Pfam" id="PF00320">
    <property type="entry name" value="GATA"/>
    <property type="match status" value="1"/>
</dbReference>
<evidence type="ECO:0000256" key="4">
    <source>
        <dbReference type="ARBA" id="ARBA00023015"/>
    </source>
</evidence>